<dbReference type="RefSeq" id="WP_084165946.1">
    <property type="nucleotide sequence ID" value="NZ_CP091521.1"/>
</dbReference>
<feature type="region of interest" description="Disordered" evidence="2">
    <location>
        <begin position="26"/>
        <end position="123"/>
    </location>
</feature>
<dbReference type="GO" id="GO:0009279">
    <property type="term" value="C:cell outer membrane"/>
    <property type="evidence" value="ECO:0007669"/>
    <property type="project" value="UniProtKB-SubCell"/>
</dbReference>
<reference evidence="5 6" key="1">
    <citation type="journal article" date="2022" name="Res Sq">
        <title>Evolution of multicellular longitudinally dividing oral cavity symbionts (Neisseriaceae).</title>
        <authorList>
            <person name="Nyongesa S."/>
            <person name="Weber P."/>
            <person name="Bernet E."/>
            <person name="Pullido F."/>
            <person name="Nieckarz M."/>
            <person name="Delaby M."/>
            <person name="Nieves C."/>
            <person name="Viehboeck T."/>
            <person name="Krause N."/>
            <person name="Rivera-Millot A."/>
            <person name="Nakamura A."/>
            <person name="Vischer N."/>
            <person name="VanNieuwenhze M."/>
            <person name="Brun Y."/>
            <person name="Cava F."/>
            <person name="Bulgheresi S."/>
            <person name="Veyrier F."/>
        </authorList>
    </citation>
    <scope>NUCLEOTIDE SEQUENCE [LARGE SCALE GENOMIC DNA]</scope>
    <source>
        <strain evidence="5 6">17694</strain>
    </source>
</reference>
<feature type="chain" id="PRO_5044794005" evidence="3">
    <location>
        <begin position="18"/>
        <end position="445"/>
    </location>
</feature>
<dbReference type="PROSITE" id="PS51257">
    <property type="entry name" value="PROKAR_LIPOPROTEIN"/>
    <property type="match status" value="1"/>
</dbReference>
<accession>A0ABD8B855</accession>
<comment type="subcellular location">
    <subcellularLocation>
        <location evidence="1">Cell outer membrane</location>
    </subcellularLocation>
</comment>
<dbReference type="InterPro" id="IPR001677">
    <property type="entry name" value="TbpB_B_D"/>
</dbReference>
<dbReference type="Gene3D" id="2.40.160.90">
    <property type="match status" value="1"/>
</dbReference>
<protein>
    <submittedName>
        <fullName evidence="5">Transferrin-binding protein-like solute binding protein</fullName>
    </submittedName>
</protein>
<dbReference type="KEGG" id="ckh:LVJ77_12560"/>
<evidence type="ECO:0000313" key="6">
    <source>
        <dbReference type="Proteomes" id="UP000831534"/>
    </source>
</evidence>
<feature type="domain" description="Transferrin-binding protein B C-lobe/N-lobe beta-barrel" evidence="4">
    <location>
        <begin position="288"/>
        <end position="427"/>
    </location>
</feature>
<dbReference type="EMBL" id="CP091521">
    <property type="protein sequence ID" value="XHH49856.1"/>
    <property type="molecule type" value="Genomic_DNA"/>
</dbReference>
<dbReference type="InterPro" id="IPR011250">
    <property type="entry name" value="OMP/PagP_B-barrel"/>
</dbReference>
<gene>
    <name evidence="5" type="ORF">LVJ77_12560</name>
</gene>
<dbReference type="Pfam" id="PF01298">
    <property type="entry name" value="TbpB_B_D"/>
    <property type="match status" value="1"/>
</dbReference>
<feature type="compositionally biased region" description="Low complexity" evidence="2">
    <location>
        <begin position="45"/>
        <end position="102"/>
    </location>
</feature>
<dbReference type="SUPFAM" id="SSF56925">
    <property type="entry name" value="OMPA-like"/>
    <property type="match status" value="1"/>
</dbReference>
<proteinExistence type="predicted"/>
<dbReference type="AlphaFoldDB" id="A0ABD8B855"/>
<evidence type="ECO:0000256" key="1">
    <source>
        <dbReference type="ARBA" id="ARBA00004442"/>
    </source>
</evidence>
<keyword evidence="6" id="KW-1185">Reference proteome</keyword>
<dbReference type="Proteomes" id="UP000831534">
    <property type="component" value="Chromosome"/>
</dbReference>
<evidence type="ECO:0000256" key="3">
    <source>
        <dbReference type="SAM" id="SignalP"/>
    </source>
</evidence>
<evidence type="ECO:0000313" key="5">
    <source>
        <dbReference type="EMBL" id="XHH49856.1"/>
    </source>
</evidence>
<keyword evidence="3" id="KW-0732">Signal</keyword>
<organism evidence="5 6">
    <name type="scientific">Conchiformibius kuhniae</name>
    <dbReference type="NCBI Taxonomy" id="211502"/>
    <lineage>
        <taxon>Bacteria</taxon>
        <taxon>Pseudomonadati</taxon>
        <taxon>Pseudomonadota</taxon>
        <taxon>Betaproteobacteria</taxon>
        <taxon>Neisseriales</taxon>
        <taxon>Neisseriaceae</taxon>
        <taxon>Conchiformibius</taxon>
    </lineage>
</organism>
<evidence type="ECO:0000259" key="4">
    <source>
        <dbReference type="Pfam" id="PF01298"/>
    </source>
</evidence>
<evidence type="ECO:0000256" key="2">
    <source>
        <dbReference type="SAM" id="MobiDB-lite"/>
    </source>
</evidence>
<name>A0ABD8B855_9NEIS</name>
<feature type="signal peptide" evidence="3">
    <location>
        <begin position="1"/>
        <end position="17"/>
    </location>
</feature>
<sequence>MNVLKTTLSVSAALVLAACGNATGTYPPKKLHSTHTAKPQPSVPPATGSNAGGSSSANNTGSSGSQAAGGTSSGSAATGGSQPSTGNNTGTTPPNTGNTSGNPAGGGSTGTQPATPPNSTAGAANANYSDGVVVTARTPGGLPINATYVVINPKHLEDPSTLPRPGAPLSGSVSGNVVGVDTKFKRSDSDLSSGTDYEHISINGVKVALLPDVWPAKDVDTGLTAEATYNVIAPLLGTGVFYKNNLAVGKSLQYSVFGLVDMDDKDRLGLKSTQQRYAFAHGDATTNMPVAGKAKYVGFAPVLHRLESAEGIHTRDRLLSVREVRSYTTMGTVDIDVDFGSKKLEGLMATTGKGYDDGFLAAKLAADITGNRFEGTSSDGTVIKGGFYGPNAAEVAGTFVRAPYEYLSSVDGEMTTTGMMGAFGAKKIDPKNYGWTGADLEKFIK</sequence>